<dbReference type="Proteomes" id="UP000018159">
    <property type="component" value="Unassembled WGS sequence"/>
</dbReference>
<dbReference type="Gene3D" id="3.40.50.1010">
    <property type="entry name" value="5'-nuclease"/>
    <property type="match status" value="1"/>
</dbReference>
<dbReference type="PANTHER" id="PTHR42188">
    <property type="entry name" value="23S RRNA-SPECIFIC ENDONUCLEASE VAPC20"/>
    <property type="match status" value="1"/>
</dbReference>
<dbReference type="AlphaFoldDB" id="V6AUV5"/>
<dbReference type="PANTHER" id="PTHR42188:SF1">
    <property type="entry name" value="23S RRNA-SPECIFIC ENDONUCLEASE VAPC20"/>
    <property type="match status" value="1"/>
</dbReference>
<keyword evidence="3" id="KW-1185">Reference proteome</keyword>
<dbReference type="InterPro" id="IPR029060">
    <property type="entry name" value="PIN-like_dom_sf"/>
</dbReference>
<name>V6AUV5_9ARCH</name>
<sequence>MVFLDTSFILAYFNTSDQNHSSALNTAKILAVQDSALYVTDYIFSEVVTVSFLKLKSLKEATRIGKLVRQSCNMIYTEKNVFESAWQIFSEQRLQLSFVDCITIATMKNQKIRQIATFDRDFTKIEEMDVV</sequence>
<feature type="domain" description="PIN" evidence="1">
    <location>
        <begin position="2"/>
        <end position="126"/>
    </location>
</feature>
<evidence type="ECO:0000313" key="2">
    <source>
        <dbReference type="EMBL" id="CDI06314.1"/>
    </source>
</evidence>
<accession>V6AUV5</accession>
<reference evidence="2 3" key="1">
    <citation type="journal article" date="2013" name="PLoS ONE">
        <title>Enrichment and Genome Sequence of the Group I.1a Ammonia-Oxidizing Archaeon ?Ca. Nitrosotenuis uzonensis? Representing a Clade Globally.</title>
        <authorList>
            <person name="Lebedeva E.V."/>
            <person name="Hatzenpichler R."/>
            <person name="Pelletier E."/>
            <person name="Schuster N."/>
            <person name="Hauzmayer S."/>
            <person name="Bulaev A."/>
            <person name="Grigor'eva N.V."/>
            <person name="Galushko A."/>
            <person name="Schmid M."/>
            <person name="Palatinszky M."/>
            <person name="Le Paslier D."/>
            <person name="Daims H."/>
            <person name="Wagner M."/>
        </authorList>
    </citation>
    <scope>NUCLEOTIDE SEQUENCE [LARGE SCALE GENOMIC DNA]</scope>
    <source>
        <strain evidence="2 3">N4</strain>
    </source>
</reference>
<gene>
    <name evidence="2" type="ORF">NITUZ_40480</name>
</gene>
<dbReference type="Pfam" id="PF01850">
    <property type="entry name" value="PIN"/>
    <property type="match status" value="1"/>
</dbReference>
<dbReference type="SUPFAM" id="SSF88723">
    <property type="entry name" value="PIN domain-like"/>
    <property type="match status" value="1"/>
</dbReference>
<dbReference type="InterPro" id="IPR002716">
    <property type="entry name" value="PIN_dom"/>
</dbReference>
<protein>
    <submittedName>
        <fullName evidence="2">PilT protein domain protein</fullName>
    </submittedName>
</protein>
<comment type="caution">
    <text evidence="2">The sequence shown here is derived from an EMBL/GenBank/DDBJ whole genome shotgun (WGS) entry which is preliminary data.</text>
</comment>
<dbReference type="GO" id="GO:0004521">
    <property type="term" value="F:RNA endonuclease activity"/>
    <property type="evidence" value="ECO:0007669"/>
    <property type="project" value="InterPro"/>
</dbReference>
<dbReference type="STRING" id="1407055.NITUZ_40480"/>
<evidence type="ECO:0000259" key="1">
    <source>
        <dbReference type="Pfam" id="PF01850"/>
    </source>
</evidence>
<evidence type="ECO:0000313" key="3">
    <source>
        <dbReference type="Proteomes" id="UP000018159"/>
    </source>
</evidence>
<dbReference type="InterPro" id="IPR039018">
    <property type="entry name" value="VapC20-like"/>
</dbReference>
<proteinExistence type="predicted"/>
<dbReference type="EMBL" id="CBTY010000009">
    <property type="protein sequence ID" value="CDI06314.1"/>
    <property type="molecule type" value="Genomic_DNA"/>
</dbReference>
<organism evidence="2 3">
    <name type="scientific">Candidatus Nitrosotenuis uzonensis</name>
    <dbReference type="NCBI Taxonomy" id="1407055"/>
    <lineage>
        <taxon>Archaea</taxon>
        <taxon>Nitrososphaerota</taxon>
        <taxon>Candidatus Nitrosotenuis</taxon>
    </lineage>
</organism>
<dbReference type="GO" id="GO:0016075">
    <property type="term" value="P:rRNA catabolic process"/>
    <property type="evidence" value="ECO:0007669"/>
    <property type="project" value="TreeGrafter"/>
</dbReference>